<evidence type="ECO:0000313" key="4">
    <source>
        <dbReference type="EMBL" id="CAK9326049.1"/>
    </source>
</evidence>
<dbReference type="PANTHER" id="PTHR33491">
    <property type="entry name" value="OSJNBA0016N04.9 PROTEIN"/>
    <property type="match status" value="1"/>
</dbReference>
<dbReference type="EMBL" id="OZ021741">
    <property type="protein sequence ID" value="CAK9326049.1"/>
    <property type="molecule type" value="Genomic_DNA"/>
</dbReference>
<dbReference type="Proteomes" id="UP001642487">
    <property type="component" value="Chromosome 7"/>
</dbReference>
<organism evidence="4 5">
    <name type="scientific">Citrullus colocynthis</name>
    <name type="common">colocynth</name>
    <dbReference type="NCBI Taxonomy" id="252529"/>
    <lineage>
        <taxon>Eukaryota</taxon>
        <taxon>Viridiplantae</taxon>
        <taxon>Streptophyta</taxon>
        <taxon>Embryophyta</taxon>
        <taxon>Tracheophyta</taxon>
        <taxon>Spermatophyta</taxon>
        <taxon>Magnoliopsida</taxon>
        <taxon>eudicotyledons</taxon>
        <taxon>Gunneridae</taxon>
        <taxon>Pentapetalae</taxon>
        <taxon>rosids</taxon>
        <taxon>fabids</taxon>
        <taxon>Cucurbitales</taxon>
        <taxon>Cucurbitaceae</taxon>
        <taxon>Benincaseae</taxon>
        <taxon>Citrullus</taxon>
    </lineage>
</organism>
<protein>
    <recommendedName>
        <fullName evidence="3">Wall-associated receptor kinase galacturonan-binding domain-containing protein</fullName>
    </recommendedName>
</protein>
<proteinExistence type="predicted"/>
<dbReference type="Pfam" id="PF13947">
    <property type="entry name" value="GUB_WAK_bind"/>
    <property type="match status" value="1"/>
</dbReference>
<evidence type="ECO:0000259" key="3">
    <source>
        <dbReference type="Pfam" id="PF13947"/>
    </source>
</evidence>
<name>A0ABP0Z0H0_9ROSI</name>
<feature type="domain" description="Wall-associated receptor kinase galacturonan-binding" evidence="3">
    <location>
        <begin position="17"/>
        <end position="72"/>
    </location>
</feature>
<keyword evidence="5" id="KW-1185">Reference proteome</keyword>
<keyword evidence="2" id="KW-0732">Signal</keyword>
<evidence type="ECO:0000256" key="2">
    <source>
        <dbReference type="ARBA" id="ARBA00022729"/>
    </source>
</evidence>
<evidence type="ECO:0000313" key="5">
    <source>
        <dbReference type="Proteomes" id="UP001642487"/>
    </source>
</evidence>
<gene>
    <name evidence="4" type="ORF">CITCOLO1_LOCUS18376</name>
</gene>
<comment type="subcellular location">
    <subcellularLocation>
        <location evidence="1">Membrane</location>
        <topology evidence="1">Single-pass membrane protein</topology>
    </subcellularLocation>
</comment>
<accession>A0ABP0Z0H0</accession>
<sequence length="402" mass="43802">MADYNEAYQFPIALPGCSYRCGEVEIPYPFGLTPECSLNEAFLVTCKGSFNPNKPFIDDVPIKSISVEDGELGIESVVAKYCYDADGNRSGKNQTFLDSNQFTVSTKNIFTVIGCSTVSMISGIFQGDETYITACASFCSSYRNMPNGSCSGVGCCQMTIPGGLKQMNLTVIGADTTNGSDIYSCGYSFVVEETEFKFSSAYVPRYPNATVPTVLDWSIGNESCKVAVGSESYACHGNSSCLNPDFMEGYRCKCLDGFIGNPYLPHIGCQGMGRYQTSSKRLKRYCQKASLRGLPLKLVQNAWGFAINTITRWEARSVSRFAAIGCWFVAWGKLLTVRGSFTLSSFAVARLIVGRAQCGSHSPLLVRLWEEVMNVDAHVDTPAMGERTALAVSAAARFMLSH</sequence>
<reference evidence="4 5" key="1">
    <citation type="submission" date="2024-03" db="EMBL/GenBank/DDBJ databases">
        <authorList>
            <person name="Gkanogiannis A."/>
            <person name="Becerra Lopez-Lavalle L."/>
        </authorList>
    </citation>
    <scope>NUCLEOTIDE SEQUENCE [LARGE SCALE GENOMIC DNA]</scope>
</reference>
<dbReference type="InterPro" id="IPR025287">
    <property type="entry name" value="WAK_GUB"/>
</dbReference>
<evidence type="ECO:0000256" key="1">
    <source>
        <dbReference type="ARBA" id="ARBA00004167"/>
    </source>
</evidence>